<dbReference type="Proteomes" id="UP001329430">
    <property type="component" value="Chromosome 10"/>
</dbReference>
<evidence type="ECO:0000256" key="1">
    <source>
        <dbReference type="SAM" id="SignalP"/>
    </source>
</evidence>
<dbReference type="SUPFAM" id="SSF47565">
    <property type="entry name" value="Insect pheromone/odorant-binding proteins"/>
    <property type="match status" value="1"/>
</dbReference>
<proteinExistence type="predicted"/>
<feature type="chain" id="PRO_5042992855" evidence="1">
    <location>
        <begin position="17"/>
        <end position="132"/>
    </location>
</feature>
<dbReference type="CDD" id="cd23992">
    <property type="entry name" value="PBP_GOBP"/>
    <property type="match status" value="1"/>
</dbReference>
<reference evidence="2 3" key="1">
    <citation type="journal article" date="2024" name="Insects">
        <title>An Improved Chromosome-Level Genome Assembly of the Firefly Pyrocoelia pectoralis.</title>
        <authorList>
            <person name="Fu X."/>
            <person name="Meyer-Rochow V.B."/>
            <person name="Ballantyne L."/>
            <person name="Zhu X."/>
        </authorList>
    </citation>
    <scope>NUCLEOTIDE SEQUENCE [LARGE SCALE GENOMIC DNA]</scope>
    <source>
        <strain evidence="2">XCY_ONT2</strain>
    </source>
</reference>
<protein>
    <submittedName>
        <fullName evidence="2">Uncharacterized protein</fullName>
    </submittedName>
</protein>
<dbReference type="InterPro" id="IPR036728">
    <property type="entry name" value="PBP_GOBP_sf"/>
</dbReference>
<dbReference type="Gene3D" id="1.10.238.20">
    <property type="entry name" value="Pheromone/general odorant binding protein domain"/>
    <property type="match status" value="1"/>
</dbReference>
<dbReference type="GO" id="GO:0005549">
    <property type="term" value="F:odorant binding"/>
    <property type="evidence" value="ECO:0007669"/>
    <property type="project" value="InterPro"/>
</dbReference>
<dbReference type="SMART" id="SM00708">
    <property type="entry name" value="PhBP"/>
    <property type="match status" value="1"/>
</dbReference>
<evidence type="ECO:0000313" key="2">
    <source>
        <dbReference type="EMBL" id="KAK5638569.1"/>
    </source>
</evidence>
<dbReference type="Pfam" id="PF01395">
    <property type="entry name" value="PBP_GOBP"/>
    <property type="match status" value="1"/>
</dbReference>
<dbReference type="InterPro" id="IPR006170">
    <property type="entry name" value="PBP/GOBP"/>
</dbReference>
<dbReference type="AlphaFoldDB" id="A0AAN7V834"/>
<keyword evidence="3" id="KW-1185">Reference proteome</keyword>
<feature type="signal peptide" evidence="1">
    <location>
        <begin position="1"/>
        <end position="16"/>
    </location>
</feature>
<dbReference type="EMBL" id="JAVRBK010000010">
    <property type="protein sequence ID" value="KAK5638569.1"/>
    <property type="molecule type" value="Genomic_DNA"/>
</dbReference>
<organism evidence="2 3">
    <name type="scientific">Pyrocoelia pectoralis</name>
    <dbReference type="NCBI Taxonomy" id="417401"/>
    <lineage>
        <taxon>Eukaryota</taxon>
        <taxon>Metazoa</taxon>
        <taxon>Ecdysozoa</taxon>
        <taxon>Arthropoda</taxon>
        <taxon>Hexapoda</taxon>
        <taxon>Insecta</taxon>
        <taxon>Pterygota</taxon>
        <taxon>Neoptera</taxon>
        <taxon>Endopterygota</taxon>
        <taxon>Coleoptera</taxon>
        <taxon>Polyphaga</taxon>
        <taxon>Elateriformia</taxon>
        <taxon>Elateroidea</taxon>
        <taxon>Lampyridae</taxon>
        <taxon>Lampyrinae</taxon>
        <taxon>Pyrocoelia</taxon>
    </lineage>
</organism>
<accession>A0AAN7V834</accession>
<comment type="caution">
    <text evidence="2">The sequence shown here is derived from an EMBL/GenBank/DDBJ whole genome shotgun (WGS) entry which is preliminary data.</text>
</comment>
<sequence length="132" mass="15062">MKRFGLVLLLMCIVGSKKVPQRIVDSWINMVKPFQEVCGKTYGISSELARDVLINANPPNERSYQCYSSCIIREVGYLTHNRIFNITVLMEKVPFIPQELIRRCVPDAASDDDLCEKSYKNLNCLLQGMAED</sequence>
<name>A0AAN7V834_9COLE</name>
<gene>
    <name evidence="2" type="ORF">RI129_012864</name>
</gene>
<keyword evidence="1" id="KW-0732">Signal</keyword>
<evidence type="ECO:0000313" key="3">
    <source>
        <dbReference type="Proteomes" id="UP001329430"/>
    </source>
</evidence>